<evidence type="ECO:0000313" key="2">
    <source>
        <dbReference type="Proteomes" id="UP000182204"/>
    </source>
</evidence>
<organism evidence="1 2">
    <name type="scientific">Clostridium sporogenes</name>
    <dbReference type="NCBI Taxonomy" id="1509"/>
    <lineage>
        <taxon>Bacteria</taxon>
        <taxon>Bacillati</taxon>
        <taxon>Bacillota</taxon>
        <taxon>Clostridia</taxon>
        <taxon>Eubacteriales</taxon>
        <taxon>Clostridiaceae</taxon>
        <taxon>Clostridium</taxon>
    </lineage>
</organism>
<proteinExistence type="predicted"/>
<name>A0A1L3NH64_CLOSG</name>
<dbReference type="RefSeq" id="WP_072586732.1">
    <property type="nucleotide sequence ID" value="NZ_CP013243.1"/>
</dbReference>
<sequence>MGKDKKITLEDFIKKATDRYNKRKKVVDIEVEGFGALTFKRPSDSDLLEFKNTLANSVKMSKDESIDKLDYGQMLNASKELVYNSCEILHSDELMKELECGEPFDIPVKVFGIDGTIQLAQQVNEAFEDANADVKKTIKNS</sequence>
<evidence type="ECO:0000313" key="1">
    <source>
        <dbReference type="EMBL" id="APH15443.1"/>
    </source>
</evidence>
<dbReference type="EMBL" id="CP013243">
    <property type="protein sequence ID" value="APH15443.1"/>
    <property type="molecule type" value="Genomic_DNA"/>
</dbReference>
<gene>
    <name evidence="1" type="ORF">NPD5_3431</name>
</gene>
<accession>A0A1L3NH64</accession>
<dbReference type="Proteomes" id="UP000182204">
    <property type="component" value="Chromosome"/>
</dbReference>
<protein>
    <recommendedName>
        <fullName evidence="3">Phage XkdN-like protein</fullName>
    </recommendedName>
</protein>
<reference evidence="1 2" key="1">
    <citation type="submission" date="2015-11" db="EMBL/GenBank/DDBJ databases">
        <authorList>
            <person name="Hill K.K."/>
            <person name="Shirey T.B."/>
            <person name="Raphael B."/>
            <person name="Daligault H.E."/>
            <person name="Davenport K.W."/>
            <person name="Bruce D.C."/>
            <person name="Foley B.T."/>
            <person name="Johnson S.L."/>
        </authorList>
    </citation>
    <scope>NUCLEOTIDE SEQUENCE [LARGE SCALE GENOMIC DNA]</scope>
    <source>
        <strain evidence="1 2">CDC_1632</strain>
    </source>
</reference>
<dbReference type="AlphaFoldDB" id="A0A1L3NH64"/>
<evidence type="ECO:0008006" key="3">
    <source>
        <dbReference type="Google" id="ProtNLM"/>
    </source>
</evidence>